<evidence type="ECO:0000256" key="2">
    <source>
        <dbReference type="SAM" id="SignalP"/>
    </source>
</evidence>
<feature type="compositionally biased region" description="Polar residues" evidence="1">
    <location>
        <begin position="31"/>
        <end position="45"/>
    </location>
</feature>
<reference evidence="3" key="1">
    <citation type="submission" date="2013-11" db="EMBL/GenBank/DDBJ databases">
        <title>Genome sequence of the fusiform rust pathogen reveals effectors for host alternation and coevolution with pine.</title>
        <authorList>
            <consortium name="DOE Joint Genome Institute"/>
            <person name="Smith K."/>
            <person name="Pendleton A."/>
            <person name="Kubisiak T."/>
            <person name="Anderson C."/>
            <person name="Salamov A."/>
            <person name="Aerts A."/>
            <person name="Riley R."/>
            <person name="Clum A."/>
            <person name="Lindquist E."/>
            <person name="Ence D."/>
            <person name="Campbell M."/>
            <person name="Kronenberg Z."/>
            <person name="Feau N."/>
            <person name="Dhillon B."/>
            <person name="Hamelin R."/>
            <person name="Burleigh J."/>
            <person name="Smith J."/>
            <person name="Yandell M."/>
            <person name="Nelson C."/>
            <person name="Grigoriev I."/>
            <person name="Davis J."/>
        </authorList>
    </citation>
    <scope>NUCLEOTIDE SEQUENCE</scope>
    <source>
        <strain evidence="3">G11</strain>
    </source>
</reference>
<comment type="caution">
    <text evidence="3">The sequence shown here is derived from an EMBL/GenBank/DDBJ whole genome shotgun (WGS) entry which is preliminary data.</text>
</comment>
<feature type="chain" id="PRO_5040395380" evidence="2">
    <location>
        <begin position="17"/>
        <end position="55"/>
    </location>
</feature>
<feature type="signal peptide" evidence="2">
    <location>
        <begin position="1"/>
        <end position="16"/>
    </location>
</feature>
<proteinExistence type="predicted"/>
<accession>A0A9P6NU98</accession>
<evidence type="ECO:0000256" key="1">
    <source>
        <dbReference type="SAM" id="MobiDB-lite"/>
    </source>
</evidence>
<sequence length="55" mass="6133">MCRLTILSSVFLSTLGTLIERSAHSHPKIRSQPTEPHQTLAQNSRPPLFNRCGCT</sequence>
<dbReference type="EMBL" id="MU167219">
    <property type="protein sequence ID" value="KAG0150408.1"/>
    <property type="molecule type" value="Genomic_DNA"/>
</dbReference>
<keyword evidence="2" id="KW-0732">Signal</keyword>
<name>A0A9P6NU98_9BASI</name>
<evidence type="ECO:0000313" key="3">
    <source>
        <dbReference type="EMBL" id="KAG0150408.1"/>
    </source>
</evidence>
<feature type="region of interest" description="Disordered" evidence="1">
    <location>
        <begin position="23"/>
        <end position="46"/>
    </location>
</feature>
<gene>
    <name evidence="3" type="ORF">CROQUDRAFT_652314</name>
</gene>
<protein>
    <submittedName>
        <fullName evidence="3">Uncharacterized protein</fullName>
    </submittedName>
</protein>
<dbReference type="Proteomes" id="UP000886653">
    <property type="component" value="Unassembled WGS sequence"/>
</dbReference>
<keyword evidence="4" id="KW-1185">Reference proteome</keyword>
<dbReference type="AlphaFoldDB" id="A0A9P6NU98"/>
<organism evidence="3 4">
    <name type="scientific">Cronartium quercuum f. sp. fusiforme G11</name>
    <dbReference type="NCBI Taxonomy" id="708437"/>
    <lineage>
        <taxon>Eukaryota</taxon>
        <taxon>Fungi</taxon>
        <taxon>Dikarya</taxon>
        <taxon>Basidiomycota</taxon>
        <taxon>Pucciniomycotina</taxon>
        <taxon>Pucciniomycetes</taxon>
        <taxon>Pucciniales</taxon>
        <taxon>Coleosporiaceae</taxon>
        <taxon>Cronartium</taxon>
    </lineage>
</organism>
<evidence type="ECO:0000313" key="4">
    <source>
        <dbReference type="Proteomes" id="UP000886653"/>
    </source>
</evidence>